<organism evidence="3 4">
    <name type="scientific">Lentibacillus kimchii</name>
    <dbReference type="NCBI Taxonomy" id="1542911"/>
    <lineage>
        <taxon>Bacteria</taxon>
        <taxon>Bacillati</taxon>
        <taxon>Bacillota</taxon>
        <taxon>Bacilli</taxon>
        <taxon>Bacillales</taxon>
        <taxon>Bacillaceae</taxon>
        <taxon>Lentibacillus</taxon>
    </lineage>
</organism>
<keyword evidence="4" id="KW-1185">Reference proteome</keyword>
<dbReference type="SUPFAM" id="SSF52540">
    <property type="entry name" value="P-loop containing nucleoside triphosphate hydrolases"/>
    <property type="match status" value="1"/>
</dbReference>
<feature type="domain" description="OLD protein-like TOPRIM" evidence="2">
    <location>
        <begin position="474"/>
        <end position="518"/>
    </location>
</feature>
<comment type="caution">
    <text evidence="3">The sequence shown here is derived from an EMBL/GenBank/DDBJ whole genome shotgun (WGS) entry which is preliminary data.</text>
</comment>
<name>A0ABW2UU03_9BACI</name>
<evidence type="ECO:0000259" key="2">
    <source>
        <dbReference type="Pfam" id="PF20469"/>
    </source>
</evidence>
<dbReference type="Pfam" id="PF20469">
    <property type="entry name" value="OLD-like_TOPRIM"/>
    <property type="match status" value="1"/>
</dbReference>
<sequence length="523" mass="60347">MRLHSIEIEGFRRHYSTKVQCSDATFLIGANNVGKSSILRAIKYLLNDTKTINTHDYFCILNENGENRQVSDEVVITGEFRNVPEEAYNWIGFNEHRLFKYDTFEKDNESGLRFFYRKTYRPDQKSCTIEMKQFKSNKKEIFSECKTIQDYINNGIDREIFEYLFPNKQDDQNVTELMLRNLEAYGIEGLFNIQQETEWSENPGGISGNVSHRLPKFLLISDDANSEELSGNNGALMETLNELFNDIRNESENFIQAQHYLSKLAEELDPNDDKSDFAKLLTDLNRIVGDIFPETSFSAQANLSDADKVIKPNFDVQLGSNINTSIEYQGSGVIRSAIFAMLRYKSIRENKKKESGKYVRPLLIAFEEPEIYLHPQAAIQMRDTIYDLAMEPENQIICTTHSPYMIDLSKNTGQVLNNIFLDTTTIEHNGSETPIELVSSNPFNVSEAFTNLLNEDQSYVKMLLKIDDNVSRIFFTKNVLIIEGDTEEVVIRETLSRMPEHLYKEFSYNWEVVKARGKPVIIH</sequence>
<dbReference type="EMBL" id="JBHTGR010000010">
    <property type="protein sequence ID" value="MFC7746745.1"/>
    <property type="molecule type" value="Genomic_DNA"/>
</dbReference>
<evidence type="ECO:0000259" key="1">
    <source>
        <dbReference type="Pfam" id="PF13175"/>
    </source>
</evidence>
<dbReference type="PANTHER" id="PTHR43581:SF4">
    <property type="entry name" value="ATP_GTP PHOSPHATASE"/>
    <property type="match status" value="1"/>
</dbReference>
<evidence type="ECO:0000313" key="3">
    <source>
        <dbReference type="EMBL" id="MFC7746745.1"/>
    </source>
</evidence>
<dbReference type="InterPro" id="IPR034139">
    <property type="entry name" value="TOPRIM_OLD"/>
</dbReference>
<dbReference type="RefSeq" id="WP_382358253.1">
    <property type="nucleotide sequence ID" value="NZ_JBHTGR010000010.1"/>
</dbReference>
<proteinExistence type="predicted"/>
<feature type="domain" description="Endonuclease GajA/Old nuclease/RecF-like AAA" evidence="1">
    <location>
        <begin position="1"/>
        <end position="406"/>
    </location>
</feature>
<dbReference type="InterPro" id="IPR051396">
    <property type="entry name" value="Bact_Antivir_Def_Nuclease"/>
</dbReference>
<reference evidence="4" key="1">
    <citation type="journal article" date="2019" name="Int. J. Syst. Evol. Microbiol.">
        <title>The Global Catalogue of Microorganisms (GCM) 10K type strain sequencing project: providing services to taxonomists for standard genome sequencing and annotation.</title>
        <authorList>
            <consortium name="The Broad Institute Genomics Platform"/>
            <consortium name="The Broad Institute Genome Sequencing Center for Infectious Disease"/>
            <person name="Wu L."/>
            <person name="Ma J."/>
        </authorList>
    </citation>
    <scope>NUCLEOTIDE SEQUENCE [LARGE SCALE GENOMIC DNA]</scope>
    <source>
        <strain evidence="4">JCM 30234</strain>
    </source>
</reference>
<dbReference type="PANTHER" id="PTHR43581">
    <property type="entry name" value="ATP/GTP PHOSPHATASE"/>
    <property type="match status" value="1"/>
</dbReference>
<gene>
    <name evidence="3" type="ORF">ACFQU8_05770</name>
</gene>
<dbReference type="InterPro" id="IPR041685">
    <property type="entry name" value="AAA_GajA/Old/RecF-like"/>
</dbReference>
<protein>
    <submittedName>
        <fullName evidence="3">AAA family ATPase</fullName>
    </submittedName>
</protein>
<accession>A0ABW2UU03</accession>
<dbReference type="InterPro" id="IPR027417">
    <property type="entry name" value="P-loop_NTPase"/>
</dbReference>
<evidence type="ECO:0000313" key="4">
    <source>
        <dbReference type="Proteomes" id="UP001596620"/>
    </source>
</evidence>
<dbReference type="Proteomes" id="UP001596620">
    <property type="component" value="Unassembled WGS sequence"/>
</dbReference>
<dbReference type="Gene3D" id="3.40.50.300">
    <property type="entry name" value="P-loop containing nucleotide triphosphate hydrolases"/>
    <property type="match status" value="1"/>
</dbReference>
<dbReference type="Pfam" id="PF13175">
    <property type="entry name" value="AAA_15"/>
    <property type="match status" value="1"/>
</dbReference>